<comment type="caution">
    <text evidence="1">The sequence shown here is derived from an EMBL/GenBank/DDBJ whole genome shotgun (WGS) entry which is preliminary data.</text>
</comment>
<protein>
    <submittedName>
        <fullName evidence="1">Uncharacterized protein</fullName>
    </submittedName>
</protein>
<proteinExistence type="predicted"/>
<accession>A0AAD3S0L0</accession>
<dbReference type="AlphaFoldDB" id="A0AAD3S0L0"/>
<organism evidence="1 2">
    <name type="scientific">Nepenthes gracilis</name>
    <name type="common">Slender pitcher plant</name>
    <dbReference type="NCBI Taxonomy" id="150966"/>
    <lineage>
        <taxon>Eukaryota</taxon>
        <taxon>Viridiplantae</taxon>
        <taxon>Streptophyta</taxon>
        <taxon>Embryophyta</taxon>
        <taxon>Tracheophyta</taxon>
        <taxon>Spermatophyta</taxon>
        <taxon>Magnoliopsida</taxon>
        <taxon>eudicotyledons</taxon>
        <taxon>Gunneridae</taxon>
        <taxon>Pentapetalae</taxon>
        <taxon>Caryophyllales</taxon>
        <taxon>Nepenthaceae</taxon>
        <taxon>Nepenthes</taxon>
    </lineage>
</organism>
<keyword evidence="2" id="KW-1185">Reference proteome</keyword>
<evidence type="ECO:0000313" key="2">
    <source>
        <dbReference type="Proteomes" id="UP001279734"/>
    </source>
</evidence>
<dbReference type="Proteomes" id="UP001279734">
    <property type="component" value="Unassembled WGS sequence"/>
</dbReference>
<dbReference type="EMBL" id="BSYO01000003">
    <property type="protein sequence ID" value="GMH02162.1"/>
    <property type="molecule type" value="Genomic_DNA"/>
</dbReference>
<gene>
    <name evidence="1" type="ORF">Nepgr_004001</name>
</gene>
<reference evidence="1" key="1">
    <citation type="submission" date="2023-05" db="EMBL/GenBank/DDBJ databases">
        <title>Nepenthes gracilis genome sequencing.</title>
        <authorList>
            <person name="Fukushima K."/>
        </authorList>
    </citation>
    <scope>NUCLEOTIDE SEQUENCE</scope>
    <source>
        <strain evidence="1">SING2019-196</strain>
    </source>
</reference>
<name>A0AAD3S0L0_NEPGR</name>
<evidence type="ECO:0000313" key="1">
    <source>
        <dbReference type="EMBL" id="GMH02162.1"/>
    </source>
</evidence>
<sequence>MPIHEHNQNHATGYASRIAGSLLLGFSIHRQRSKLETQWAQRRGMEHYEYSRTTITCNSKYASKLNWSRGQHPITKIHAGEATKKIHE</sequence>